<accession>A0A1W2BAF8</accession>
<dbReference type="RefSeq" id="WP_084284654.1">
    <property type="nucleotide sequence ID" value="NZ_FWXJ01000012.1"/>
</dbReference>
<dbReference type="AlphaFoldDB" id="A0A1W2BAF8"/>
<reference evidence="1 2" key="1">
    <citation type="submission" date="2017-04" db="EMBL/GenBank/DDBJ databases">
        <authorList>
            <person name="Afonso C.L."/>
            <person name="Miller P.J."/>
            <person name="Scott M.A."/>
            <person name="Spackman E."/>
            <person name="Goraichik I."/>
            <person name="Dimitrov K.M."/>
            <person name="Suarez D.L."/>
            <person name="Swayne D.E."/>
        </authorList>
    </citation>
    <scope>NUCLEOTIDE SEQUENCE [LARGE SCALE GENOMIC DNA]</scope>
    <source>
        <strain evidence="1 2">VK13</strain>
    </source>
</reference>
<dbReference type="OrthoDB" id="6058at2"/>
<name>A0A1W2BAF8_9BURK</name>
<dbReference type="STRING" id="1938817.SAMN06296008_1128"/>
<gene>
    <name evidence="1" type="ORF">SAMN06296008_1128</name>
</gene>
<dbReference type="Proteomes" id="UP000192708">
    <property type="component" value="Unassembled WGS sequence"/>
</dbReference>
<evidence type="ECO:0000313" key="1">
    <source>
        <dbReference type="EMBL" id="SMC69967.1"/>
    </source>
</evidence>
<organism evidence="1 2">
    <name type="scientific">Polynucleobacter kasalickyi</name>
    <dbReference type="NCBI Taxonomy" id="1938817"/>
    <lineage>
        <taxon>Bacteria</taxon>
        <taxon>Pseudomonadati</taxon>
        <taxon>Pseudomonadota</taxon>
        <taxon>Betaproteobacteria</taxon>
        <taxon>Burkholderiales</taxon>
        <taxon>Burkholderiaceae</taxon>
        <taxon>Polynucleobacter</taxon>
    </lineage>
</organism>
<protein>
    <recommendedName>
        <fullName evidence="3">Cupin 2 conserved barrel domain-containing protein</fullName>
    </recommendedName>
</protein>
<evidence type="ECO:0008006" key="3">
    <source>
        <dbReference type="Google" id="ProtNLM"/>
    </source>
</evidence>
<dbReference type="EMBL" id="FWXJ01000012">
    <property type="protein sequence ID" value="SMC69967.1"/>
    <property type="molecule type" value="Genomic_DNA"/>
</dbReference>
<keyword evidence="2" id="KW-1185">Reference proteome</keyword>
<dbReference type="SUPFAM" id="SSF51182">
    <property type="entry name" value="RmlC-like cupins"/>
    <property type="match status" value="1"/>
</dbReference>
<evidence type="ECO:0000313" key="2">
    <source>
        <dbReference type="Proteomes" id="UP000192708"/>
    </source>
</evidence>
<dbReference type="Gene3D" id="2.60.120.10">
    <property type="entry name" value="Jelly Rolls"/>
    <property type="match status" value="1"/>
</dbReference>
<dbReference type="InterPro" id="IPR011051">
    <property type="entry name" value="RmlC_Cupin_sf"/>
</dbReference>
<dbReference type="InterPro" id="IPR014710">
    <property type="entry name" value="RmlC-like_jellyroll"/>
</dbReference>
<proteinExistence type="predicted"/>
<sequence>MSTEKVYEMPIIDVTPEQMSKRVARHAELKYPPDRYPDSLIPGHVRKNYLVVGTGLIVDGGKEPMSAIPISEGFQMSYVTATPGNGPMLHNHDTNETFVAIKGQWRVIWGLGDKYHVDLNELDVCSVPPFVPRRFINLTTGEGREEGLLLTVQPGNVAKVEFV</sequence>